<evidence type="ECO:0000313" key="1">
    <source>
        <dbReference type="EMBL" id="KAJ1361083.1"/>
    </source>
</evidence>
<name>A0AAD5MSM3_PARTN</name>
<proteinExistence type="predicted"/>
<reference evidence="1" key="1">
    <citation type="submission" date="2021-06" db="EMBL/GenBank/DDBJ databases">
        <title>Parelaphostrongylus tenuis whole genome reference sequence.</title>
        <authorList>
            <person name="Garwood T.J."/>
            <person name="Larsen P.A."/>
            <person name="Fountain-Jones N.M."/>
            <person name="Garbe J.R."/>
            <person name="Macchietto M.G."/>
            <person name="Kania S.A."/>
            <person name="Gerhold R.W."/>
            <person name="Richards J.E."/>
            <person name="Wolf T.M."/>
        </authorList>
    </citation>
    <scope>NUCLEOTIDE SEQUENCE</scope>
    <source>
        <strain evidence="1">MNPRO001-30</strain>
        <tissue evidence="1">Meninges</tissue>
    </source>
</reference>
<organism evidence="1 2">
    <name type="scientific">Parelaphostrongylus tenuis</name>
    <name type="common">Meningeal worm</name>
    <dbReference type="NCBI Taxonomy" id="148309"/>
    <lineage>
        <taxon>Eukaryota</taxon>
        <taxon>Metazoa</taxon>
        <taxon>Ecdysozoa</taxon>
        <taxon>Nematoda</taxon>
        <taxon>Chromadorea</taxon>
        <taxon>Rhabditida</taxon>
        <taxon>Rhabditina</taxon>
        <taxon>Rhabditomorpha</taxon>
        <taxon>Strongyloidea</taxon>
        <taxon>Metastrongylidae</taxon>
        <taxon>Parelaphostrongylus</taxon>
    </lineage>
</organism>
<dbReference type="AlphaFoldDB" id="A0AAD5MSM3"/>
<keyword evidence="2" id="KW-1185">Reference proteome</keyword>
<accession>A0AAD5MSM3</accession>
<dbReference type="EMBL" id="JAHQIW010004110">
    <property type="protein sequence ID" value="KAJ1361083.1"/>
    <property type="molecule type" value="Genomic_DNA"/>
</dbReference>
<sequence>MSQRLQLSSSTRIIGFKDDEDIETKSDICLPGDAKVKEKSVFKFYVISHTSSLAKQEVDLIQLIRRAAVSKFRILQSLKRSG</sequence>
<evidence type="ECO:0000313" key="2">
    <source>
        <dbReference type="Proteomes" id="UP001196413"/>
    </source>
</evidence>
<gene>
    <name evidence="1" type="ORF">KIN20_020260</name>
</gene>
<protein>
    <submittedName>
        <fullName evidence="1">Uncharacterized protein</fullName>
    </submittedName>
</protein>
<dbReference type="Proteomes" id="UP001196413">
    <property type="component" value="Unassembled WGS sequence"/>
</dbReference>
<comment type="caution">
    <text evidence="1">The sequence shown here is derived from an EMBL/GenBank/DDBJ whole genome shotgun (WGS) entry which is preliminary data.</text>
</comment>